<dbReference type="Proteomes" id="UP000017805">
    <property type="component" value="Chromosome"/>
</dbReference>
<name>U5LIK4_9BACI</name>
<keyword evidence="2" id="KW-1133">Transmembrane helix</keyword>
<keyword evidence="1" id="KW-0175">Coiled coil</keyword>
<proteinExistence type="predicted"/>
<dbReference type="EMBL" id="CP006643">
    <property type="protein sequence ID" value="AGX06462.1"/>
    <property type="molecule type" value="Genomic_DNA"/>
</dbReference>
<dbReference type="PATRIC" id="fig|1367477.3.peg.4614"/>
<gene>
    <name evidence="3" type="ORF">N288_23115</name>
</gene>
<feature type="coiled-coil region" evidence="1">
    <location>
        <begin position="201"/>
        <end position="231"/>
    </location>
</feature>
<feature type="transmembrane region" description="Helical" evidence="2">
    <location>
        <begin position="50"/>
        <end position="69"/>
    </location>
</feature>
<dbReference type="HOGENOM" id="CLU_1183125_0_0_9"/>
<evidence type="ECO:0000256" key="2">
    <source>
        <dbReference type="SAM" id="Phobius"/>
    </source>
</evidence>
<keyword evidence="2" id="KW-0812">Transmembrane</keyword>
<keyword evidence="4" id="KW-1185">Reference proteome</keyword>
<keyword evidence="2" id="KW-0472">Membrane</keyword>
<evidence type="ECO:0000313" key="4">
    <source>
        <dbReference type="Proteomes" id="UP000017805"/>
    </source>
</evidence>
<dbReference type="RefSeq" id="WP_009792763.1">
    <property type="nucleotide sequence ID" value="NC_022524.1"/>
</dbReference>
<evidence type="ECO:0000256" key="1">
    <source>
        <dbReference type="SAM" id="Coils"/>
    </source>
</evidence>
<sequence>MERNDLLANIQWTKEVVMELEGAVEKHKGIKSHQHLLLNYKPLEDFYNPFMFRFYFVPILFITLTLYVFGDPLASLYYILNPSETVSLGILVALILFLIVPLVIYFTLLRILSRYLIKKSEVERMEEVRKCQSSIDMFQDNIQELNELITERTILPHAYRNSYCLIKFEDYFLKHRADSLKECINLFEQDEANERQRHEANIRHQEQLQVMEKQNKEMVRAVNKVKDQVEKSRTDYFRH</sequence>
<dbReference type="KEGG" id="bif:N288_23115"/>
<evidence type="ECO:0000313" key="3">
    <source>
        <dbReference type="EMBL" id="AGX06462.1"/>
    </source>
</evidence>
<organism evidence="3 4">
    <name type="scientific">Bacillus infantis NRRL B-14911</name>
    <dbReference type="NCBI Taxonomy" id="1367477"/>
    <lineage>
        <taxon>Bacteria</taxon>
        <taxon>Bacillati</taxon>
        <taxon>Bacillota</taxon>
        <taxon>Bacilli</taxon>
        <taxon>Bacillales</taxon>
        <taxon>Bacillaceae</taxon>
        <taxon>Bacillus</taxon>
    </lineage>
</organism>
<dbReference type="AlphaFoldDB" id="U5LIK4"/>
<dbReference type="OrthoDB" id="2846347at2"/>
<reference evidence="3 4" key="1">
    <citation type="submission" date="2013-07" db="EMBL/GenBank/DDBJ databases">
        <title>Complete genome sequence of Bacillus infantis NRRL B-14911 that has potential to induce cardiac disease by antigenic mimicry.</title>
        <authorList>
            <person name="Massilamany C."/>
            <person name="Smith T.P.L."/>
            <person name="Loy J.D."/>
            <person name="Barletta R."/>
            <person name="Reddy J."/>
        </authorList>
    </citation>
    <scope>NUCLEOTIDE SEQUENCE [LARGE SCALE GENOMIC DNA]</scope>
    <source>
        <strain evidence="3 4">NRRL B-14911</strain>
    </source>
</reference>
<protein>
    <submittedName>
        <fullName evidence="3">Uncharacterized protein</fullName>
    </submittedName>
</protein>
<accession>U5LIK4</accession>
<feature type="transmembrane region" description="Helical" evidence="2">
    <location>
        <begin position="89"/>
        <end position="109"/>
    </location>
</feature>